<evidence type="ECO:0000256" key="6">
    <source>
        <dbReference type="ARBA" id="ARBA00023136"/>
    </source>
</evidence>
<evidence type="ECO:0000313" key="10">
    <source>
        <dbReference type="Proteomes" id="UP000008555"/>
    </source>
</evidence>
<dbReference type="PANTHER" id="PTHR34582:SF6">
    <property type="entry name" value="UPF0702 TRANSMEMBRANE PROTEIN YCAP"/>
    <property type="match status" value="1"/>
</dbReference>
<evidence type="ECO:0000256" key="7">
    <source>
        <dbReference type="SAM" id="Phobius"/>
    </source>
</evidence>
<dbReference type="Pfam" id="PF04239">
    <property type="entry name" value="DUF421"/>
    <property type="match status" value="1"/>
</dbReference>
<dbReference type="HOGENOM" id="CLU_077149_2_0_6"/>
<comment type="subcellular location">
    <subcellularLocation>
        <location evidence="1">Cell membrane</location>
        <topology evidence="1">Multi-pass membrane protein</topology>
    </subcellularLocation>
</comment>
<evidence type="ECO:0000259" key="8">
    <source>
        <dbReference type="Pfam" id="PF04239"/>
    </source>
</evidence>
<dbReference type="AlphaFoldDB" id="A9KD72"/>
<accession>A9KD72</accession>
<dbReference type="InterPro" id="IPR007353">
    <property type="entry name" value="DUF421"/>
</dbReference>
<comment type="similarity">
    <text evidence="2">Belongs to the UPF0702 family.</text>
</comment>
<dbReference type="PANTHER" id="PTHR34582">
    <property type="entry name" value="UPF0702 TRANSMEMBRANE PROTEIN YCAP"/>
    <property type="match status" value="1"/>
</dbReference>
<proteinExistence type="inferred from homology"/>
<keyword evidence="5 7" id="KW-1133">Transmembrane helix</keyword>
<keyword evidence="4 7" id="KW-0812">Transmembrane</keyword>
<organism evidence="9 10">
    <name type="scientific">Coxiella burnetii (strain Dugway 5J108-111)</name>
    <dbReference type="NCBI Taxonomy" id="434922"/>
    <lineage>
        <taxon>Bacteria</taxon>
        <taxon>Pseudomonadati</taxon>
        <taxon>Pseudomonadota</taxon>
        <taxon>Gammaproteobacteria</taxon>
        <taxon>Legionellales</taxon>
        <taxon>Coxiellaceae</taxon>
        <taxon>Coxiella</taxon>
    </lineage>
</organism>
<protein>
    <submittedName>
        <fullName evidence="9">Hypothetical membrane associated protein</fullName>
    </submittedName>
</protein>
<dbReference type="KEGG" id="cbd:CBUD_2115"/>
<dbReference type="EMBL" id="CP000733">
    <property type="protein sequence ID" value="ABS76524.2"/>
    <property type="molecule type" value="Genomic_DNA"/>
</dbReference>
<feature type="transmembrane region" description="Helical" evidence="7">
    <location>
        <begin position="20"/>
        <end position="35"/>
    </location>
</feature>
<feature type="transmembrane region" description="Helical" evidence="7">
    <location>
        <begin position="85"/>
        <end position="102"/>
    </location>
</feature>
<evidence type="ECO:0000256" key="3">
    <source>
        <dbReference type="ARBA" id="ARBA00022475"/>
    </source>
</evidence>
<evidence type="ECO:0000313" key="9">
    <source>
        <dbReference type="EMBL" id="ABS76524.2"/>
    </source>
</evidence>
<gene>
    <name evidence="9" type="ordered locus">CBUD_2115</name>
</gene>
<sequence length="199" mass="23170">MRSPTRERRGWSGTHWKLKFSYVILLKRFFSFIMLNKDISMWLNFLYKVNADKDIVYLLIRTVIIYVYAIFLLRLGNKRFNFETAFDLILTIIIGAVLSRAINGPSTLLGAIAGSAMLIFLHWLLAKAAYHSHNFGKLVKGEPEIIIRDGKLNWKVLQKNQVTEADLNKMIREKLNHDKLEDVREARLERSGKISFVKK</sequence>
<dbReference type="Gene3D" id="3.30.240.20">
    <property type="entry name" value="bsu07140 like domains"/>
    <property type="match status" value="1"/>
</dbReference>
<evidence type="ECO:0000256" key="2">
    <source>
        <dbReference type="ARBA" id="ARBA00006448"/>
    </source>
</evidence>
<reference evidence="9 10" key="1">
    <citation type="journal article" date="2009" name="Infect. Immun.">
        <title>Comparative genomics reveal extensive transposon-mediated genomic plasticity and diversity among potential effector proteins within the genus Coxiella.</title>
        <authorList>
            <person name="Beare P.A."/>
            <person name="Unsworth N."/>
            <person name="Andoh M."/>
            <person name="Voth D.E."/>
            <person name="Omsland A."/>
            <person name="Gilk S.D."/>
            <person name="Williams K.P."/>
            <person name="Sobral B.W."/>
            <person name="Kupko J.J.III."/>
            <person name="Porcella S.F."/>
            <person name="Samuel J.E."/>
            <person name="Heinzen R.A."/>
        </authorList>
    </citation>
    <scope>NUCLEOTIDE SEQUENCE [LARGE SCALE GENOMIC DNA]</scope>
    <source>
        <strain evidence="9 10">Dugway 5J108-111</strain>
    </source>
</reference>
<name>A9KD72_COXBN</name>
<keyword evidence="3" id="KW-1003">Cell membrane</keyword>
<evidence type="ECO:0000256" key="4">
    <source>
        <dbReference type="ARBA" id="ARBA00022692"/>
    </source>
</evidence>
<feature type="domain" description="YetF C-terminal" evidence="8">
    <location>
        <begin position="131"/>
        <end position="199"/>
    </location>
</feature>
<evidence type="ECO:0000256" key="5">
    <source>
        <dbReference type="ARBA" id="ARBA00022989"/>
    </source>
</evidence>
<dbReference type="Proteomes" id="UP000008555">
    <property type="component" value="Chromosome"/>
</dbReference>
<feature type="transmembrane region" description="Helical" evidence="7">
    <location>
        <begin position="108"/>
        <end position="130"/>
    </location>
</feature>
<evidence type="ECO:0000256" key="1">
    <source>
        <dbReference type="ARBA" id="ARBA00004651"/>
    </source>
</evidence>
<dbReference type="InterPro" id="IPR023090">
    <property type="entry name" value="UPF0702_alpha/beta_dom_sf"/>
</dbReference>
<dbReference type="GO" id="GO:0005886">
    <property type="term" value="C:plasma membrane"/>
    <property type="evidence" value="ECO:0007669"/>
    <property type="project" value="UniProtKB-SubCell"/>
</dbReference>
<keyword evidence="6 7" id="KW-0472">Membrane</keyword>
<feature type="transmembrane region" description="Helical" evidence="7">
    <location>
        <begin position="55"/>
        <end position="73"/>
    </location>
</feature>